<evidence type="ECO:0000313" key="1">
    <source>
        <dbReference type="EMBL" id="ABW32220.1"/>
    </source>
</evidence>
<dbReference type="RefSeq" id="WP_012167536.1">
    <property type="nucleotide sequence ID" value="NC_009928.1"/>
</dbReference>
<evidence type="ECO:0000313" key="2">
    <source>
        <dbReference type="Proteomes" id="UP000000268"/>
    </source>
</evidence>
<name>A8ZN21_ACAM1</name>
<dbReference type="EMBL" id="CP000840">
    <property type="protein sequence ID" value="ABW32220.1"/>
    <property type="molecule type" value="Genomic_DNA"/>
</dbReference>
<dbReference type="Proteomes" id="UP000000268">
    <property type="component" value="Plasmid pREB3"/>
</dbReference>
<accession>A8ZN21</accession>
<dbReference type="KEGG" id="amr:AM1_C0290"/>
<dbReference type="OrthoDB" id="9847207at2"/>
<reference evidence="1 2" key="1">
    <citation type="journal article" date="2008" name="Proc. Natl. Acad. Sci. U.S.A.">
        <title>Niche adaptation and genome expansion in the chlorophyll d-producing cyanobacterium Acaryochloris marina.</title>
        <authorList>
            <person name="Swingley W.D."/>
            <person name="Chen M."/>
            <person name="Cheung P.C."/>
            <person name="Conrad A.L."/>
            <person name="Dejesa L.C."/>
            <person name="Hao J."/>
            <person name="Honchak B.M."/>
            <person name="Karbach L.E."/>
            <person name="Kurdoglu A."/>
            <person name="Lahiri S."/>
            <person name="Mastrian S.D."/>
            <person name="Miyashita H."/>
            <person name="Page L."/>
            <person name="Ramakrishna P."/>
            <person name="Satoh S."/>
            <person name="Sattley W.M."/>
            <person name="Shimada Y."/>
            <person name="Taylor H.L."/>
            <person name="Tomo T."/>
            <person name="Tsuchiya T."/>
            <person name="Wang Z.T."/>
            <person name="Raymond J."/>
            <person name="Mimuro M."/>
            <person name="Blankenship R.E."/>
            <person name="Touchman J.W."/>
        </authorList>
    </citation>
    <scope>NUCLEOTIDE SEQUENCE [LARGE SCALE GENOMIC DNA]</scope>
    <source>
        <strain evidence="2">MBIC 11017</strain>
        <plasmid evidence="2">Plasmid pREB3</plasmid>
    </source>
</reference>
<proteinExistence type="predicted"/>
<dbReference type="AlphaFoldDB" id="A8ZN21"/>
<keyword evidence="1" id="KW-0614">Plasmid</keyword>
<geneLocation type="plasmid" evidence="1 2">
    <name>pREB3</name>
</geneLocation>
<keyword evidence="2" id="KW-1185">Reference proteome</keyword>
<organism evidence="1 2">
    <name type="scientific">Acaryochloris marina (strain MBIC 11017)</name>
    <dbReference type="NCBI Taxonomy" id="329726"/>
    <lineage>
        <taxon>Bacteria</taxon>
        <taxon>Bacillati</taxon>
        <taxon>Cyanobacteriota</taxon>
        <taxon>Cyanophyceae</taxon>
        <taxon>Acaryochloridales</taxon>
        <taxon>Acaryochloridaceae</taxon>
        <taxon>Acaryochloris</taxon>
    </lineage>
</organism>
<dbReference type="HOGENOM" id="CLU_2597957_0_0_3"/>
<sequence length="81" mass="9276">MTDSTNRQENCELGRQLWSLKNLAEQTNVAAKQAEQKSRTIGQVSLARKLLDIQRQVCVLQLTLKDSEIQDWTGTQMQIPF</sequence>
<gene>
    <name evidence="1" type="ordered locus">AM1_C0290</name>
</gene>
<protein>
    <submittedName>
        <fullName evidence="1">Uncharacterized protein</fullName>
    </submittedName>
</protein>